<evidence type="ECO:0000313" key="2">
    <source>
        <dbReference type="Proteomes" id="UP001152795"/>
    </source>
</evidence>
<dbReference type="AlphaFoldDB" id="A0A6S7KQ42"/>
<keyword evidence="2" id="KW-1185">Reference proteome</keyword>
<evidence type="ECO:0000313" key="1">
    <source>
        <dbReference type="EMBL" id="CAB4029042.1"/>
    </source>
</evidence>
<gene>
    <name evidence="1" type="ORF">PACLA_8A026630</name>
</gene>
<sequence>KLELHHAEQIQLVKRQNQPNEDIVFTYQDLRQLQEEEYNLLESTEEYSGT</sequence>
<protein>
    <submittedName>
        <fullName evidence="1">Uncharacterized protein</fullName>
    </submittedName>
</protein>
<organism evidence="1 2">
    <name type="scientific">Paramuricea clavata</name>
    <name type="common">Red gorgonian</name>
    <name type="synonym">Violescent sea-whip</name>
    <dbReference type="NCBI Taxonomy" id="317549"/>
    <lineage>
        <taxon>Eukaryota</taxon>
        <taxon>Metazoa</taxon>
        <taxon>Cnidaria</taxon>
        <taxon>Anthozoa</taxon>
        <taxon>Octocorallia</taxon>
        <taxon>Malacalcyonacea</taxon>
        <taxon>Plexauridae</taxon>
        <taxon>Paramuricea</taxon>
    </lineage>
</organism>
<dbReference type="EMBL" id="CACRXK020015899">
    <property type="protein sequence ID" value="CAB4029042.1"/>
    <property type="molecule type" value="Genomic_DNA"/>
</dbReference>
<dbReference type="Proteomes" id="UP001152795">
    <property type="component" value="Unassembled WGS sequence"/>
</dbReference>
<feature type="non-terminal residue" evidence="1">
    <location>
        <position position="50"/>
    </location>
</feature>
<comment type="caution">
    <text evidence="1">The sequence shown here is derived from an EMBL/GenBank/DDBJ whole genome shotgun (WGS) entry which is preliminary data.</text>
</comment>
<feature type="non-terminal residue" evidence="1">
    <location>
        <position position="1"/>
    </location>
</feature>
<accession>A0A6S7KQ42</accession>
<proteinExistence type="predicted"/>
<name>A0A6S7KQ42_PARCT</name>
<reference evidence="1" key="1">
    <citation type="submission" date="2020-04" db="EMBL/GenBank/DDBJ databases">
        <authorList>
            <person name="Alioto T."/>
            <person name="Alioto T."/>
            <person name="Gomez Garrido J."/>
        </authorList>
    </citation>
    <scope>NUCLEOTIDE SEQUENCE</scope>
    <source>
        <strain evidence="1">A484AB</strain>
    </source>
</reference>